<evidence type="ECO:0000313" key="4">
    <source>
        <dbReference type="EMBL" id="EPZ32898.1"/>
    </source>
</evidence>
<organism evidence="4 6">
    <name type="scientific">Rozella allomycis (strain CSF55)</name>
    <dbReference type="NCBI Taxonomy" id="988480"/>
    <lineage>
        <taxon>Eukaryota</taxon>
        <taxon>Fungi</taxon>
        <taxon>Fungi incertae sedis</taxon>
        <taxon>Cryptomycota</taxon>
        <taxon>Cryptomycota incertae sedis</taxon>
        <taxon>Rozella</taxon>
    </lineage>
</organism>
<reference evidence="7" key="2">
    <citation type="journal article" date="2018" name="Nat. Microbiol.">
        <title>Leveraging single-cell genomics to expand the fungal tree of life.</title>
        <authorList>
            <person name="Ahrendt S.R."/>
            <person name="Quandt C.A."/>
            <person name="Ciobanu D."/>
            <person name="Clum A."/>
            <person name="Salamov A."/>
            <person name="Andreopoulos B."/>
            <person name="Cheng J.F."/>
            <person name="Woyke T."/>
            <person name="Pelin A."/>
            <person name="Henrissat B."/>
            <person name="Reynolds N.K."/>
            <person name="Benny G.L."/>
            <person name="Smith M.E."/>
            <person name="James T.Y."/>
            <person name="Grigoriev I.V."/>
        </authorList>
    </citation>
    <scope>NUCLEOTIDE SEQUENCE [LARGE SCALE GENOMIC DNA]</scope>
    <source>
        <strain evidence="7">CSF55</strain>
    </source>
</reference>
<evidence type="ECO:0000259" key="3">
    <source>
        <dbReference type="Pfam" id="PF08593"/>
    </source>
</evidence>
<reference evidence="4 6" key="1">
    <citation type="journal article" date="2013" name="Curr. Biol.">
        <title>Shared signatures of parasitism and phylogenomics unite Cryptomycota and microsporidia.</title>
        <authorList>
            <person name="James T.Y."/>
            <person name="Pelin A."/>
            <person name="Bonen L."/>
            <person name="Ahrendt S."/>
            <person name="Sain D."/>
            <person name="Corradi N."/>
            <person name="Stajich J.E."/>
        </authorList>
    </citation>
    <scope>NUCLEOTIDE SEQUENCE [LARGE SCALE GENOMIC DNA]</scope>
    <source>
        <strain evidence="4">CSF55</strain>
        <strain evidence="4">CSF55</strain>
    </source>
</reference>
<dbReference type="Pfam" id="PF08593">
    <property type="entry name" value="Mug135_C"/>
    <property type="match status" value="1"/>
</dbReference>
<reference evidence="5" key="3">
    <citation type="submission" date="2018-08" db="EMBL/GenBank/DDBJ databases">
        <title>Leveraging single-cell genomics to expand the Fungal Tree of Life.</title>
        <authorList>
            <consortium name="DOE Joint Genome Institute"/>
            <person name="Ahrendt S.R."/>
            <person name="Quandt C.A."/>
            <person name="Ciobanu D."/>
            <person name="Clum A."/>
            <person name="Salamov A."/>
            <person name="Andreopoulos B."/>
            <person name="Cheng J.-F."/>
            <person name="Woyke T."/>
            <person name="Pelin A."/>
            <person name="Henrissat B."/>
            <person name="Reynolds N."/>
            <person name="Benny G.L."/>
            <person name="Smith M.E."/>
            <person name="James T.Y."/>
            <person name="Grigoriev I.V."/>
        </authorList>
    </citation>
    <scope>NUCLEOTIDE SEQUENCE</scope>
    <source>
        <strain evidence="5">CSF55</strain>
    </source>
</reference>
<sequence length="327" mass="36898">MQAEAPSSMEVLYQQVREHVKEMNGIWGNGFDKSWKVVLLPDRSDPRKEPHNMPPILNVIDLMRMDEEVVDKYLSLYKAKVPEHISRHQKLILLANEIGACGASFLSDVNPVYRLFAISKELCQEIVAEQIDYLPFLKLFAPDRIVEAVQKRHDQKKGLSSKPPSKPPSNYGGDSNKQSEKPRRKFLFENDQEENRSRKSSQGSYGNRGQEFGQGDSNNEGRSYGGYSNGNDSRSSRRAYSVGSKNNESAQGTSWNNEPSQGTSWNNEPAQSSSWNNEPSQSNSWNNESAQSQPQQNQSNQQEESSGWGKEDTSGWRVSNEADDWGS</sequence>
<evidence type="ECO:0000313" key="5">
    <source>
        <dbReference type="EMBL" id="RKP18375.1"/>
    </source>
</evidence>
<dbReference type="Proteomes" id="UP000281549">
    <property type="component" value="Unassembled WGS sequence"/>
</dbReference>
<feature type="compositionally biased region" description="Low complexity" evidence="2">
    <location>
        <begin position="286"/>
        <end position="306"/>
    </location>
</feature>
<evidence type="ECO:0000313" key="6">
    <source>
        <dbReference type="Proteomes" id="UP000030755"/>
    </source>
</evidence>
<feature type="region of interest" description="Disordered" evidence="2">
    <location>
        <begin position="151"/>
        <end position="327"/>
    </location>
</feature>
<dbReference type="EMBL" id="KE561096">
    <property type="protein sequence ID" value="EPZ32898.1"/>
    <property type="molecule type" value="Genomic_DNA"/>
</dbReference>
<feature type="compositionally biased region" description="Polar residues" evidence="2">
    <location>
        <begin position="243"/>
        <end position="285"/>
    </location>
</feature>
<dbReference type="AlphaFoldDB" id="A0A075ARM8"/>
<dbReference type="EMBL" id="ML005479">
    <property type="protein sequence ID" value="RKP18375.1"/>
    <property type="molecule type" value="Genomic_DNA"/>
</dbReference>
<evidence type="ECO:0000256" key="1">
    <source>
        <dbReference type="ARBA" id="ARBA00005788"/>
    </source>
</evidence>
<protein>
    <recommendedName>
        <fullName evidence="3">Mug135-like C-terminal domain-containing protein</fullName>
    </recommendedName>
</protein>
<dbReference type="HOGENOM" id="CLU_850346_0_0_1"/>
<evidence type="ECO:0000256" key="2">
    <source>
        <dbReference type="SAM" id="MobiDB-lite"/>
    </source>
</evidence>
<accession>A0A075ARM8</accession>
<dbReference type="Proteomes" id="UP000030755">
    <property type="component" value="Unassembled WGS sequence"/>
</dbReference>
<feature type="domain" description="Mug135-like C-terminal" evidence="3">
    <location>
        <begin position="24"/>
        <end position="100"/>
    </location>
</feature>
<name>A0A075ARM8_ROZAC</name>
<evidence type="ECO:0000313" key="7">
    <source>
        <dbReference type="Proteomes" id="UP000281549"/>
    </source>
</evidence>
<comment type="similarity">
    <text evidence="1">Belongs to the UPF0612 family.</text>
</comment>
<keyword evidence="6" id="KW-1185">Reference proteome</keyword>
<gene>
    <name evidence="4" type="ORF">O9G_002816</name>
    <name evidence="5" type="ORF">ROZALSC1DRAFT_29933</name>
</gene>
<proteinExistence type="inferred from homology"/>
<dbReference type="InterPro" id="IPR013902">
    <property type="entry name" value="Mug135-like_C"/>
</dbReference>